<reference evidence="2" key="2">
    <citation type="submission" date="2020-05" db="UniProtKB">
        <authorList>
            <consortium name="EnsemblMetazoa"/>
        </authorList>
    </citation>
    <scope>IDENTIFICATION</scope>
    <source>
        <strain evidence="2">IAEA</strain>
    </source>
</reference>
<reference evidence="3" key="1">
    <citation type="submission" date="2014-03" db="EMBL/GenBank/DDBJ databases">
        <authorList>
            <person name="Aksoy S."/>
            <person name="Warren W."/>
            <person name="Wilson R.K."/>
        </authorList>
    </citation>
    <scope>NUCLEOTIDE SEQUENCE [LARGE SCALE GENOMIC DNA]</scope>
    <source>
        <strain evidence="3">IAEA</strain>
    </source>
</reference>
<dbReference type="VEuPathDB" id="VectorBase:GPAI008438"/>
<protein>
    <submittedName>
        <fullName evidence="2">Uncharacterized protein</fullName>
    </submittedName>
</protein>
<organism evidence="2 3">
    <name type="scientific">Glossina pallidipes</name>
    <name type="common">Tsetse fly</name>
    <dbReference type="NCBI Taxonomy" id="7398"/>
    <lineage>
        <taxon>Eukaryota</taxon>
        <taxon>Metazoa</taxon>
        <taxon>Ecdysozoa</taxon>
        <taxon>Arthropoda</taxon>
        <taxon>Hexapoda</taxon>
        <taxon>Insecta</taxon>
        <taxon>Pterygota</taxon>
        <taxon>Neoptera</taxon>
        <taxon>Endopterygota</taxon>
        <taxon>Diptera</taxon>
        <taxon>Brachycera</taxon>
        <taxon>Muscomorpha</taxon>
        <taxon>Hippoboscoidea</taxon>
        <taxon>Glossinidae</taxon>
        <taxon>Glossina</taxon>
    </lineage>
</organism>
<keyword evidence="1" id="KW-0812">Transmembrane</keyword>
<feature type="transmembrane region" description="Helical" evidence="1">
    <location>
        <begin position="147"/>
        <end position="166"/>
    </location>
</feature>
<evidence type="ECO:0000256" key="1">
    <source>
        <dbReference type="SAM" id="Phobius"/>
    </source>
</evidence>
<evidence type="ECO:0000313" key="3">
    <source>
        <dbReference type="Proteomes" id="UP000092445"/>
    </source>
</evidence>
<keyword evidence="1" id="KW-1133">Transmembrane helix</keyword>
<sequence length="218" mass="24569">MKVRNFERRGAPLSPPFSKASWESLRSCRDTVVFDIIKPSTLQDFLLITATISLISCFVKSGANFSRIAPIDVAVAKVVKPIGPQPKINTSDPKPTLARRQLAIPTAKGSSRAPSSMASYLTLLSSLFVSLSYITFTLLTMLRYLVYFPYFALRYYTSSTLLYLAAKIEEKAIFKSTEKETFLSTCVWRRKIDNFSNKNQVRASSTNFCYWEVPNNGK</sequence>
<dbReference type="Proteomes" id="UP000092445">
    <property type="component" value="Unassembled WGS sequence"/>
</dbReference>
<keyword evidence="1" id="KW-0472">Membrane</keyword>
<dbReference type="EnsemblMetazoa" id="GPAI008438-RA">
    <property type="protein sequence ID" value="GPAI008438-PA"/>
    <property type="gene ID" value="GPAI008438"/>
</dbReference>
<accession>A0A1A9ZA98</accession>
<evidence type="ECO:0000313" key="2">
    <source>
        <dbReference type="EnsemblMetazoa" id="GPAI008438-PA"/>
    </source>
</evidence>
<feature type="transmembrane region" description="Helical" evidence="1">
    <location>
        <begin position="118"/>
        <end position="141"/>
    </location>
</feature>
<proteinExistence type="predicted"/>
<name>A0A1A9ZA98_GLOPL</name>
<keyword evidence="3" id="KW-1185">Reference proteome</keyword>
<dbReference type="AlphaFoldDB" id="A0A1A9ZA98"/>